<reference evidence="1 2" key="1">
    <citation type="submission" date="2023-02" db="EMBL/GenBank/DDBJ databases">
        <title>LHISI_Scaffold_Assembly.</title>
        <authorList>
            <person name="Stuart O.P."/>
            <person name="Cleave R."/>
            <person name="Magrath M.J.L."/>
            <person name="Mikheyev A.S."/>
        </authorList>
    </citation>
    <scope>NUCLEOTIDE SEQUENCE [LARGE SCALE GENOMIC DNA]</scope>
    <source>
        <strain evidence="1">Daus_M_001</strain>
        <tissue evidence="1">Leg muscle</tissue>
    </source>
</reference>
<sequence>MINAGLLLEERRKNLDKEQESSKLKAFLYKMNPRSITGVLKMITEVLKNLEQAYLTEENLKGRTEKYCAIHTRMVQWLQHTKVLCANMLGQSRKAVWIMDSGATHHRTPYRELIENFDGSLEPIKDGDIKVMNENETIFKALNGGSDVYLLSCQAYKANGKHRRMGHSTSLPAVCDTSSSYRDCDTHLKGKIKRTGFTDSVKNQCSVGLSALRQVKVLKKKFDVAEAIKQYQNRVEIFKEKKRLQSDNGGEYIGKEFEKHLRERNSLEENCSIQPANEWKSREAEPNFDEHDKKVKHLIVEKLDREGREEKKRENNILVVKQKCCGYHDQRVKRG</sequence>
<keyword evidence="2" id="KW-1185">Reference proteome</keyword>
<dbReference type="Proteomes" id="UP001159363">
    <property type="component" value="Chromosome 7"/>
</dbReference>
<organism evidence="1 2">
    <name type="scientific">Dryococelus australis</name>
    <dbReference type="NCBI Taxonomy" id="614101"/>
    <lineage>
        <taxon>Eukaryota</taxon>
        <taxon>Metazoa</taxon>
        <taxon>Ecdysozoa</taxon>
        <taxon>Arthropoda</taxon>
        <taxon>Hexapoda</taxon>
        <taxon>Insecta</taxon>
        <taxon>Pterygota</taxon>
        <taxon>Neoptera</taxon>
        <taxon>Polyneoptera</taxon>
        <taxon>Phasmatodea</taxon>
        <taxon>Verophasmatodea</taxon>
        <taxon>Anareolatae</taxon>
        <taxon>Phasmatidae</taxon>
        <taxon>Eurycanthinae</taxon>
        <taxon>Dryococelus</taxon>
    </lineage>
</organism>
<evidence type="ECO:0008006" key="3">
    <source>
        <dbReference type="Google" id="ProtNLM"/>
    </source>
</evidence>
<evidence type="ECO:0000313" key="1">
    <source>
        <dbReference type="EMBL" id="KAJ8877847.1"/>
    </source>
</evidence>
<comment type="caution">
    <text evidence="1">The sequence shown here is derived from an EMBL/GenBank/DDBJ whole genome shotgun (WGS) entry which is preliminary data.</text>
</comment>
<gene>
    <name evidence="1" type="ORF">PR048_022306</name>
</gene>
<evidence type="ECO:0000313" key="2">
    <source>
        <dbReference type="Proteomes" id="UP001159363"/>
    </source>
</evidence>
<accession>A0ABQ9H0N5</accession>
<proteinExistence type="predicted"/>
<protein>
    <recommendedName>
        <fullName evidence="3">Integrase catalytic domain-containing protein</fullName>
    </recommendedName>
</protein>
<name>A0ABQ9H0N5_9NEOP</name>
<dbReference type="EMBL" id="JARBHB010000008">
    <property type="protein sequence ID" value="KAJ8877847.1"/>
    <property type="molecule type" value="Genomic_DNA"/>
</dbReference>